<organism evidence="9 10">
    <name type="scientific">Polaribacter marinivivus</name>
    <dbReference type="NCBI Taxonomy" id="1524260"/>
    <lineage>
        <taxon>Bacteria</taxon>
        <taxon>Pseudomonadati</taxon>
        <taxon>Bacteroidota</taxon>
        <taxon>Flavobacteriia</taxon>
        <taxon>Flavobacteriales</taxon>
        <taxon>Flavobacteriaceae</taxon>
    </lineage>
</organism>
<protein>
    <submittedName>
        <fullName evidence="9">ExbD/TolR family protein</fullName>
    </submittedName>
</protein>
<feature type="region of interest" description="Disordered" evidence="8">
    <location>
        <begin position="91"/>
        <end position="125"/>
    </location>
</feature>
<evidence type="ECO:0000256" key="4">
    <source>
        <dbReference type="ARBA" id="ARBA00022692"/>
    </source>
</evidence>
<accession>A0ABV8R8P8</accession>
<reference evidence="10" key="1">
    <citation type="journal article" date="2019" name="Int. J. Syst. Evol. Microbiol.">
        <title>The Global Catalogue of Microorganisms (GCM) 10K type strain sequencing project: providing services to taxonomists for standard genome sequencing and annotation.</title>
        <authorList>
            <consortium name="The Broad Institute Genomics Platform"/>
            <consortium name="The Broad Institute Genome Sequencing Center for Infectious Disease"/>
            <person name="Wu L."/>
            <person name="Ma J."/>
        </authorList>
    </citation>
    <scope>NUCLEOTIDE SEQUENCE [LARGE SCALE GENOMIC DNA]</scope>
    <source>
        <strain evidence="10">CECT 8655</strain>
    </source>
</reference>
<dbReference type="Proteomes" id="UP001595826">
    <property type="component" value="Unassembled WGS sequence"/>
</dbReference>
<name>A0ABV8R8P8_9FLAO</name>
<comment type="subcellular location">
    <subcellularLocation>
        <location evidence="1">Cell membrane</location>
        <topology evidence="1">Single-pass membrane protein</topology>
    </subcellularLocation>
    <subcellularLocation>
        <location evidence="7">Cell membrane</location>
        <topology evidence="7">Single-pass type II membrane protein</topology>
    </subcellularLocation>
</comment>
<keyword evidence="3" id="KW-1003">Cell membrane</keyword>
<keyword evidence="10" id="KW-1185">Reference proteome</keyword>
<keyword evidence="7" id="KW-0653">Protein transport</keyword>
<comment type="caution">
    <text evidence="9">The sequence shown here is derived from an EMBL/GenBank/DDBJ whole genome shotgun (WGS) entry which is preliminary data.</text>
</comment>
<gene>
    <name evidence="9" type="ORF">ACFOWD_01700</name>
</gene>
<evidence type="ECO:0000313" key="10">
    <source>
        <dbReference type="Proteomes" id="UP001595826"/>
    </source>
</evidence>
<dbReference type="PANTHER" id="PTHR30558">
    <property type="entry name" value="EXBD MEMBRANE COMPONENT OF PMF-DRIVEN MACROMOLECULE IMPORT SYSTEM"/>
    <property type="match status" value="1"/>
</dbReference>
<dbReference type="RefSeq" id="WP_298989450.1">
    <property type="nucleotide sequence ID" value="NZ_JBHSCY010000001.1"/>
</dbReference>
<evidence type="ECO:0000256" key="8">
    <source>
        <dbReference type="SAM" id="MobiDB-lite"/>
    </source>
</evidence>
<evidence type="ECO:0000256" key="6">
    <source>
        <dbReference type="ARBA" id="ARBA00023136"/>
    </source>
</evidence>
<keyword evidence="5" id="KW-1133">Transmembrane helix</keyword>
<feature type="compositionally biased region" description="Basic and acidic residues" evidence="8">
    <location>
        <begin position="113"/>
        <end position="125"/>
    </location>
</feature>
<dbReference type="EMBL" id="JBHSCY010000001">
    <property type="protein sequence ID" value="MFC4267604.1"/>
    <property type="molecule type" value="Genomic_DNA"/>
</dbReference>
<dbReference type="Pfam" id="PF02472">
    <property type="entry name" value="ExbD"/>
    <property type="match status" value="1"/>
</dbReference>
<keyword evidence="7" id="KW-0813">Transport</keyword>
<evidence type="ECO:0000256" key="2">
    <source>
        <dbReference type="ARBA" id="ARBA00005811"/>
    </source>
</evidence>
<evidence type="ECO:0000256" key="3">
    <source>
        <dbReference type="ARBA" id="ARBA00022475"/>
    </source>
</evidence>
<comment type="similarity">
    <text evidence="2 7">Belongs to the ExbD/TolR family.</text>
</comment>
<dbReference type="InterPro" id="IPR003400">
    <property type="entry name" value="ExbD"/>
</dbReference>
<keyword evidence="6" id="KW-0472">Membrane</keyword>
<proteinExistence type="inferred from homology"/>
<keyword evidence="4 7" id="KW-0812">Transmembrane</keyword>
<evidence type="ECO:0000256" key="5">
    <source>
        <dbReference type="ARBA" id="ARBA00022989"/>
    </source>
</evidence>
<sequence length="214" mass="24091">MARRENPEINAGSMADIAFLLLIFFLVTTTMNVDSGISKKLSEKPPPDYVPPIIKEKNIFEVNINRNNELLVEGDRMEIKELKEAAKKFIDNGGGIGKPGEDGTPGKPCDYCQGERSDTSSDHPNKAIISVQSDRGTEYGTYIQVQNELLRAYTELRNRLSKQRYGMSFDELEEAFKDAKKSADLKDRVEELRKKVEDIKIAYPQIISDAEPTS</sequence>
<evidence type="ECO:0000256" key="1">
    <source>
        <dbReference type="ARBA" id="ARBA00004162"/>
    </source>
</evidence>
<evidence type="ECO:0000313" key="9">
    <source>
        <dbReference type="EMBL" id="MFC4267604.1"/>
    </source>
</evidence>
<dbReference type="PANTHER" id="PTHR30558:SF3">
    <property type="entry name" value="BIOPOLYMER TRANSPORT PROTEIN EXBD-RELATED"/>
    <property type="match status" value="1"/>
</dbReference>
<evidence type="ECO:0000256" key="7">
    <source>
        <dbReference type="RuleBase" id="RU003879"/>
    </source>
</evidence>